<dbReference type="Proteomes" id="UP000000657">
    <property type="component" value="Chromosome"/>
</dbReference>
<evidence type="ECO:0000256" key="1">
    <source>
        <dbReference type="ARBA" id="ARBA00008467"/>
    </source>
</evidence>
<dbReference type="PANTHER" id="PTHR11712">
    <property type="entry name" value="POLYKETIDE SYNTHASE-RELATED"/>
    <property type="match status" value="1"/>
</dbReference>
<dbReference type="PANTHER" id="PTHR11712:SF336">
    <property type="entry name" value="3-OXOACYL-[ACYL-CARRIER-PROTEIN] SYNTHASE, MITOCHONDRIAL"/>
    <property type="match status" value="1"/>
</dbReference>
<dbReference type="InterPro" id="IPR016039">
    <property type="entry name" value="Thiolase-like"/>
</dbReference>
<evidence type="ECO:0000313" key="5">
    <source>
        <dbReference type="EMBL" id="CAJ61634.1"/>
    </source>
</evidence>
<dbReference type="GO" id="GO:0006633">
    <property type="term" value="P:fatty acid biosynthetic process"/>
    <property type="evidence" value="ECO:0007669"/>
    <property type="project" value="InterPro"/>
</dbReference>
<dbReference type="Pfam" id="PF00109">
    <property type="entry name" value="ketoacyl-synt"/>
    <property type="match status" value="1"/>
</dbReference>
<dbReference type="PROSITE" id="PS52004">
    <property type="entry name" value="KS3_2"/>
    <property type="match status" value="1"/>
</dbReference>
<dbReference type="EC" id="2.3.1.41" evidence="5"/>
<reference evidence="5 6" key="1">
    <citation type="journal article" date="2007" name="Genome Res.">
        <title>Genome characteristics of facultatively symbiotic Frankia sp. strains reflect host range and host plant biogeography.</title>
        <authorList>
            <person name="Normand P."/>
            <person name="Lapierre P."/>
            <person name="Tisa L.S."/>
            <person name="Gogarten J.P."/>
            <person name="Alloisio N."/>
            <person name="Bagnarol E."/>
            <person name="Bassi C.A."/>
            <person name="Berry A.M."/>
            <person name="Bickhart D.M."/>
            <person name="Choisne N."/>
            <person name="Couloux A."/>
            <person name="Cournoyer B."/>
            <person name="Cruveiller S."/>
            <person name="Daubin V."/>
            <person name="Demange N."/>
            <person name="Francino M.P."/>
            <person name="Goltsman E."/>
            <person name="Huang Y."/>
            <person name="Kopp O.R."/>
            <person name="Labarre L."/>
            <person name="Lapidus A."/>
            <person name="Lavire C."/>
            <person name="Marechal J."/>
            <person name="Martinez M."/>
            <person name="Mastronunzio J.E."/>
            <person name="Mullin B.C."/>
            <person name="Niemann J."/>
            <person name="Pujic P."/>
            <person name="Rawnsley T."/>
            <person name="Rouy Z."/>
            <person name="Schenowitz C."/>
            <person name="Sellstedt A."/>
            <person name="Tavares F."/>
            <person name="Tomkins J.P."/>
            <person name="Vallenet D."/>
            <person name="Valverde C."/>
            <person name="Wall L.G."/>
            <person name="Wang Y."/>
            <person name="Medigue C."/>
            <person name="Benson D.R."/>
        </authorList>
    </citation>
    <scope>NUCLEOTIDE SEQUENCE [LARGE SCALE GENOMIC DNA]</scope>
    <source>
        <strain evidence="6">DSM 45986 / CECT 9034 / ACN14a</strain>
    </source>
</reference>
<proteinExistence type="inferred from homology"/>
<dbReference type="SMART" id="SM00825">
    <property type="entry name" value="PKS_KS"/>
    <property type="match status" value="1"/>
</dbReference>
<dbReference type="GO" id="GO:0004315">
    <property type="term" value="F:3-oxoacyl-[acyl-carrier-protein] synthase activity"/>
    <property type="evidence" value="ECO:0007669"/>
    <property type="project" value="UniProtKB-EC"/>
</dbReference>
<comment type="similarity">
    <text evidence="1 3">Belongs to the thiolase-like superfamily. Beta-ketoacyl-ACP synthases family.</text>
</comment>
<feature type="domain" description="Ketosynthase family 3 (KS3)" evidence="4">
    <location>
        <begin position="17"/>
        <end position="443"/>
    </location>
</feature>
<dbReference type="HOGENOM" id="CLU_616648_0_0_11"/>
<evidence type="ECO:0000256" key="3">
    <source>
        <dbReference type="RuleBase" id="RU003694"/>
    </source>
</evidence>
<keyword evidence="2 3" id="KW-0808">Transferase</keyword>
<dbReference type="InterPro" id="IPR000794">
    <property type="entry name" value="Beta-ketoacyl_synthase"/>
</dbReference>
<dbReference type="InterPro" id="IPR014030">
    <property type="entry name" value="Ketoacyl_synth_N"/>
</dbReference>
<name>Q0RLH0_FRAAA</name>
<protein>
    <submittedName>
        <fullName evidence="5">Beta-ketoacyl-ACP synthase</fullName>
        <ecNumber evidence="5">2.3.1.41</ecNumber>
    </submittedName>
</protein>
<keyword evidence="6" id="KW-1185">Reference proteome</keyword>
<dbReference type="KEGG" id="fal:FRAAL2990"/>
<dbReference type="AlphaFoldDB" id="Q0RLH0"/>
<keyword evidence="5" id="KW-0012">Acyltransferase</keyword>
<dbReference type="PROSITE" id="PS00606">
    <property type="entry name" value="KS3_1"/>
    <property type="match status" value="1"/>
</dbReference>
<dbReference type="InterPro" id="IPR018201">
    <property type="entry name" value="Ketoacyl_synth_AS"/>
</dbReference>
<dbReference type="InterPro" id="IPR014031">
    <property type="entry name" value="Ketoacyl_synth_C"/>
</dbReference>
<dbReference type="InterPro" id="IPR020841">
    <property type="entry name" value="PKS_Beta-ketoAc_synthase_dom"/>
</dbReference>
<organism evidence="5 6">
    <name type="scientific">Frankia alni (strain DSM 45986 / CECT 9034 / ACN14a)</name>
    <dbReference type="NCBI Taxonomy" id="326424"/>
    <lineage>
        <taxon>Bacteria</taxon>
        <taxon>Bacillati</taxon>
        <taxon>Actinomycetota</taxon>
        <taxon>Actinomycetes</taxon>
        <taxon>Frankiales</taxon>
        <taxon>Frankiaceae</taxon>
        <taxon>Frankia</taxon>
    </lineage>
</organism>
<dbReference type="SUPFAM" id="SSF53901">
    <property type="entry name" value="Thiolase-like"/>
    <property type="match status" value="2"/>
</dbReference>
<evidence type="ECO:0000259" key="4">
    <source>
        <dbReference type="PROSITE" id="PS52004"/>
    </source>
</evidence>
<dbReference type="EMBL" id="CT573213">
    <property type="protein sequence ID" value="CAJ61634.1"/>
    <property type="molecule type" value="Genomic_DNA"/>
</dbReference>
<evidence type="ECO:0000313" key="6">
    <source>
        <dbReference type="Proteomes" id="UP000000657"/>
    </source>
</evidence>
<dbReference type="eggNOG" id="COG0304">
    <property type="taxonomic scope" value="Bacteria"/>
</dbReference>
<gene>
    <name evidence="5" type="ordered locus">FRAAL2990</name>
</gene>
<dbReference type="STRING" id="326424.FRAAL2990"/>
<sequence>MVTMMIGSAAHTSGPDARDVLVTGMGFCLPGGDDPVFTAEQVWDIAAHGRSCLVSDGIYHGRVKLTADAFETRLPEFPALYSRQFTSSHRFGLVSFVEACADGKLDFRAGDLTDAAILTGRGGLDDNVDPYLALREANPEELPADEATALFIRAQLGITSYDVALLQASLARSTGPSFTVSCGCSSSTVQLGNALRMIAAGEVEVAIVTGVDAFNMDIMRNAQRLLFAAQRGAAPEATTMPQTLPSMDRPMRPYDTRADCVNFGEGSVTVVLESRRHAEARGAHIYGQILAQATTRDGLASPLSLDDSGAALVSAVRRCLGDRVGVDRIPYINGGSDGDLNVTTTEANAVRELYGPAVPAVLLSSQEACFGHSGAQSGALGAALTLLMMEKGAVCPTANCEQPADFLTFDPIVGTTPRPLDFDHALSFTYQIGGTKSVLLLAAADAH</sequence>
<dbReference type="Pfam" id="PF02801">
    <property type="entry name" value="Ketoacyl-synt_C"/>
    <property type="match status" value="1"/>
</dbReference>
<evidence type="ECO:0000256" key="2">
    <source>
        <dbReference type="ARBA" id="ARBA00022679"/>
    </source>
</evidence>
<dbReference type="Gene3D" id="3.40.47.10">
    <property type="match status" value="2"/>
</dbReference>
<accession>Q0RLH0</accession>